<evidence type="ECO:0000256" key="1">
    <source>
        <dbReference type="SAM" id="MobiDB-lite"/>
    </source>
</evidence>
<evidence type="ECO:0000313" key="4">
    <source>
        <dbReference type="Proteomes" id="UP000297853"/>
    </source>
</evidence>
<sequence>MRQTKPGRQPRPGRPARPTRQTGTRRRRPTRTGSGAIAYLAIVAFVSIYLVVDAYRPVSIWVAAYYLALSLACFVVYAVDKSAAVAARWRVPENTLLLLGFAGGWPGAIMAQQVLRHKTKKASFRQAFWGTVALNVLAFSVIFSPLLPGMLPG</sequence>
<proteinExistence type="predicted"/>
<gene>
    <name evidence="3" type="ORF">E3T28_12565</name>
</gene>
<dbReference type="EMBL" id="SOGQ01000064">
    <property type="protein sequence ID" value="TFC96479.1"/>
    <property type="molecule type" value="Genomic_DNA"/>
</dbReference>
<keyword evidence="2" id="KW-0812">Transmembrane</keyword>
<keyword evidence="2" id="KW-1133">Transmembrane helix</keyword>
<name>A0ABY2IZV1_9MICO</name>
<keyword evidence="4" id="KW-1185">Reference proteome</keyword>
<evidence type="ECO:0000313" key="3">
    <source>
        <dbReference type="EMBL" id="TFC96479.1"/>
    </source>
</evidence>
<dbReference type="Pfam" id="PF06961">
    <property type="entry name" value="DUF1294"/>
    <property type="match status" value="1"/>
</dbReference>
<dbReference type="RefSeq" id="WP_134431767.1">
    <property type="nucleotide sequence ID" value="NZ_SOGQ01000064.1"/>
</dbReference>
<comment type="caution">
    <text evidence="3">The sequence shown here is derived from an EMBL/GenBank/DDBJ whole genome shotgun (WGS) entry which is preliminary data.</text>
</comment>
<evidence type="ECO:0000256" key="2">
    <source>
        <dbReference type="SAM" id="Phobius"/>
    </source>
</evidence>
<protein>
    <submittedName>
        <fullName evidence="3">DUF1294 domain-containing protein</fullName>
    </submittedName>
</protein>
<dbReference type="Proteomes" id="UP000297853">
    <property type="component" value="Unassembled WGS sequence"/>
</dbReference>
<feature type="region of interest" description="Disordered" evidence="1">
    <location>
        <begin position="1"/>
        <end position="31"/>
    </location>
</feature>
<feature type="transmembrane region" description="Helical" evidence="2">
    <location>
        <begin position="35"/>
        <end position="52"/>
    </location>
</feature>
<feature type="transmembrane region" description="Helical" evidence="2">
    <location>
        <begin position="58"/>
        <end position="79"/>
    </location>
</feature>
<feature type="transmembrane region" description="Helical" evidence="2">
    <location>
        <begin position="127"/>
        <end position="147"/>
    </location>
</feature>
<organism evidence="3 4">
    <name type="scientific">Cryobacterium sinapicolor</name>
    <dbReference type="NCBI Taxonomy" id="1259236"/>
    <lineage>
        <taxon>Bacteria</taxon>
        <taxon>Bacillati</taxon>
        <taxon>Actinomycetota</taxon>
        <taxon>Actinomycetes</taxon>
        <taxon>Micrococcales</taxon>
        <taxon>Microbacteriaceae</taxon>
        <taxon>Cryobacterium</taxon>
    </lineage>
</organism>
<keyword evidence="2" id="KW-0472">Membrane</keyword>
<reference evidence="3 4" key="1">
    <citation type="submission" date="2019-03" db="EMBL/GenBank/DDBJ databases">
        <title>Genomics of glacier-inhabiting Cryobacterium strains.</title>
        <authorList>
            <person name="Liu Q."/>
            <person name="Xin Y.-H."/>
        </authorList>
    </citation>
    <scope>NUCLEOTIDE SEQUENCE [LARGE SCALE GENOMIC DNA]</scope>
    <source>
        <strain evidence="3 4">TMT1-23-1</strain>
    </source>
</reference>
<accession>A0ABY2IZV1</accession>
<dbReference type="InterPro" id="IPR010718">
    <property type="entry name" value="DUF1294"/>
</dbReference>